<proteinExistence type="predicted"/>
<accession>A0A1H6F618</accession>
<evidence type="ECO:0008006" key="3">
    <source>
        <dbReference type="Google" id="ProtNLM"/>
    </source>
</evidence>
<dbReference type="RefSeq" id="WP_103918770.1">
    <property type="nucleotide sequence ID" value="NZ_FMSV02000094.1"/>
</dbReference>
<organism evidence="1 2">
    <name type="scientific">Candidatus Venteria ishoeyi</name>
    <dbReference type="NCBI Taxonomy" id="1899563"/>
    <lineage>
        <taxon>Bacteria</taxon>
        <taxon>Pseudomonadati</taxon>
        <taxon>Pseudomonadota</taxon>
        <taxon>Gammaproteobacteria</taxon>
        <taxon>Thiotrichales</taxon>
        <taxon>Thiotrichaceae</taxon>
        <taxon>Venteria</taxon>
    </lineage>
</organism>
<dbReference type="EMBL" id="FMSV02000094">
    <property type="protein sequence ID" value="SEH04729.1"/>
    <property type="molecule type" value="Genomic_DNA"/>
</dbReference>
<name>A0A1H6F618_9GAMM</name>
<sequence>MNNVKANFDNLYSQYLPTEYITHVVERLNYTLPFQAMKKFKPYQNALLSDKPLQISVVGSGYGLDIASLKFDITPQEILKRWNNTTTVRQLFSHCLEYEITAVDIEHEPLTFTKDVNLCEKIFVADMSHSYPVPLKQHFNEMTDIVIAMGLTSYVGVEGLERIVQSAFVNGKAKVLYFSIMKYLDIDDFIAVCLDAGLIVKNIGDNILQRHYFNEEEKNNICNILKHKNCFTKKDEEGLRSHLIIAHKPDDVLNNLTDSLN</sequence>
<evidence type="ECO:0000313" key="2">
    <source>
        <dbReference type="Proteomes" id="UP000236724"/>
    </source>
</evidence>
<dbReference type="AlphaFoldDB" id="A0A1H6F618"/>
<gene>
    <name evidence="1" type="ORF">MBHS_00579</name>
</gene>
<protein>
    <recommendedName>
        <fullName evidence="3">Class I SAM-dependent methyltransferase</fullName>
    </recommendedName>
</protein>
<reference evidence="1 2" key="1">
    <citation type="submission" date="2016-10" db="EMBL/GenBank/DDBJ databases">
        <authorList>
            <person name="de Groot N.N."/>
        </authorList>
    </citation>
    <scope>NUCLEOTIDE SEQUENCE [LARGE SCALE GENOMIC DNA]</scope>
    <source>
        <strain evidence="1">MBHS1</strain>
    </source>
</reference>
<dbReference type="OrthoDB" id="7055571at2"/>
<keyword evidence="2" id="KW-1185">Reference proteome</keyword>
<evidence type="ECO:0000313" key="1">
    <source>
        <dbReference type="EMBL" id="SEH04729.1"/>
    </source>
</evidence>
<dbReference type="Proteomes" id="UP000236724">
    <property type="component" value="Unassembled WGS sequence"/>
</dbReference>